<dbReference type="InterPro" id="IPR036396">
    <property type="entry name" value="Cyt_P450_sf"/>
</dbReference>
<dbReference type="SUPFAM" id="SSF48264">
    <property type="entry name" value="Cytochrome P450"/>
    <property type="match status" value="1"/>
</dbReference>
<dbReference type="Gene3D" id="1.10.630.10">
    <property type="entry name" value="Cytochrome P450"/>
    <property type="match status" value="1"/>
</dbReference>
<keyword evidence="6" id="KW-0503">Monooxygenase</keyword>
<dbReference type="PANTHER" id="PTHR24291">
    <property type="entry name" value="CYTOCHROME P450 FAMILY 4"/>
    <property type="match status" value="1"/>
</dbReference>
<accession>A0A1I6PAJ5</accession>
<name>A0A1I6PAJ5_9ACTN</name>
<evidence type="ECO:0000256" key="5">
    <source>
        <dbReference type="ARBA" id="ARBA00023004"/>
    </source>
</evidence>
<dbReference type="AlphaFoldDB" id="A0A1I6PAJ5"/>
<evidence type="ECO:0000256" key="1">
    <source>
        <dbReference type="ARBA" id="ARBA00010617"/>
    </source>
</evidence>
<proteinExistence type="inferred from homology"/>
<dbReference type="GO" id="GO:0016705">
    <property type="term" value="F:oxidoreductase activity, acting on paired donors, with incorporation or reduction of molecular oxygen"/>
    <property type="evidence" value="ECO:0007669"/>
    <property type="project" value="InterPro"/>
</dbReference>
<evidence type="ECO:0000256" key="2">
    <source>
        <dbReference type="ARBA" id="ARBA00022617"/>
    </source>
</evidence>
<dbReference type="GO" id="GO:0005506">
    <property type="term" value="F:iron ion binding"/>
    <property type="evidence" value="ECO:0007669"/>
    <property type="project" value="InterPro"/>
</dbReference>
<dbReference type="Pfam" id="PF00067">
    <property type="entry name" value="p450"/>
    <property type="match status" value="1"/>
</dbReference>
<dbReference type="InterPro" id="IPR001128">
    <property type="entry name" value="Cyt_P450"/>
</dbReference>
<dbReference type="GO" id="GO:0004497">
    <property type="term" value="F:monooxygenase activity"/>
    <property type="evidence" value="ECO:0007669"/>
    <property type="project" value="UniProtKB-KW"/>
</dbReference>
<evidence type="ECO:0000313" key="8">
    <source>
        <dbReference type="Proteomes" id="UP000198873"/>
    </source>
</evidence>
<evidence type="ECO:0000256" key="4">
    <source>
        <dbReference type="ARBA" id="ARBA00023002"/>
    </source>
</evidence>
<gene>
    <name evidence="7" type="ORF">SAMN05444716_101380</name>
</gene>
<dbReference type="Proteomes" id="UP000198873">
    <property type="component" value="Unassembled WGS sequence"/>
</dbReference>
<keyword evidence="5" id="KW-0408">Iron</keyword>
<protein>
    <submittedName>
        <fullName evidence="7">Cytochrome P450</fullName>
    </submittedName>
</protein>
<dbReference type="PANTHER" id="PTHR24291:SF50">
    <property type="entry name" value="BIFUNCTIONAL ALBAFLAVENONE MONOOXYGENASE_TERPENE SYNTHASE"/>
    <property type="match status" value="1"/>
</dbReference>
<comment type="similarity">
    <text evidence="1">Belongs to the cytochrome P450 family.</text>
</comment>
<reference evidence="8" key="1">
    <citation type="submission" date="2016-10" db="EMBL/GenBank/DDBJ databases">
        <authorList>
            <person name="Varghese N."/>
            <person name="Submissions S."/>
        </authorList>
    </citation>
    <scope>NUCLEOTIDE SEQUENCE [LARGE SCALE GENOMIC DNA]</scope>
    <source>
        <strain evidence="8">CGMCC 4.7047</strain>
    </source>
</reference>
<evidence type="ECO:0000256" key="3">
    <source>
        <dbReference type="ARBA" id="ARBA00022723"/>
    </source>
</evidence>
<keyword evidence="2" id="KW-0349">Heme</keyword>
<organism evidence="7 8">
    <name type="scientific">Streptomyces harbinensis</name>
    <dbReference type="NCBI Taxonomy" id="1176198"/>
    <lineage>
        <taxon>Bacteria</taxon>
        <taxon>Bacillati</taxon>
        <taxon>Actinomycetota</taxon>
        <taxon>Actinomycetes</taxon>
        <taxon>Kitasatosporales</taxon>
        <taxon>Streptomycetaceae</taxon>
        <taxon>Streptomyces</taxon>
    </lineage>
</organism>
<evidence type="ECO:0000313" key="7">
    <source>
        <dbReference type="EMBL" id="SFS37183.1"/>
    </source>
</evidence>
<dbReference type="STRING" id="1176198.SAMN05444716_101380"/>
<sequence length="454" mass="49775">MSPAPPAAGGLHRAGPADRARFLLRVLLPGAAEGLIRRRPWAMSLAERLRTDRAAITTLRDLRHRYGPRPLRLSVAGRSLVLLLDPDDLARLLRETPDPFTPASWEKRRALEQFQPHGSLITPGPERAARRRANEEALDSGRPEHRLAPALTARIHQEAAAVAERARAGGQLDWDLFAAGWWRSVRRLVLGEAAADDTALIGLLDRLRSTGNWSMLAPRRGRLRAAFLDRLRTAIDRADPDSLAGALRAGPAAREHGVDPVHQVPHWLFAFDAAGAATLRTLALLSCHPDREAEVRAETAAPWPGTRREPVAPLPRTRAAVLEAVRLWPTTPVLLRESTRATRWYGTVVPAGTAFAAFTPYFHRAEPPTGYRDRFDPDIWRDGTAAGHPALVPFSAGPAGCPGEQVVLLTAGHWLAGLLAETRYRTVSALRPGPDRPLPATFDHTGLRFTARRA</sequence>
<dbReference type="RefSeq" id="WP_217650928.1">
    <property type="nucleotide sequence ID" value="NZ_FPAB01000001.1"/>
</dbReference>
<dbReference type="GO" id="GO:0020037">
    <property type="term" value="F:heme binding"/>
    <property type="evidence" value="ECO:0007669"/>
    <property type="project" value="InterPro"/>
</dbReference>
<dbReference type="InterPro" id="IPR050196">
    <property type="entry name" value="Cytochrome_P450_Monoox"/>
</dbReference>
<keyword evidence="3" id="KW-0479">Metal-binding</keyword>
<keyword evidence="4" id="KW-0560">Oxidoreductase</keyword>
<dbReference type="EMBL" id="FPAB01000001">
    <property type="protein sequence ID" value="SFS37183.1"/>
    <property type="molecule type" value="Genomic_DNA"/>
</dbReference>
<evidence type="ECO:0000256" key="6">
    <source>
        <dbReference type="ARBA" id="ARBA00023033"/>
    </source>
</evidence>
<keyword evidence="8" id="KW-1185">Reference proteome</keyword>